<sequence>MKGGILPPFVGDRSDTQGYALQRGQNAPIDHERVKDTPAYYVKTSTTMDLVGFGDLTHELYHRFRLEQAPTPCNPQSFTSLLVNAINPPKLEKKAEAKERYLKVDHMKA</sequence>
<accession>W2JPT5</accession>
<dbReference type="AlphaFoldDB" id="W2JPT5"/>
<reference evidence="1 2" key="1">
    <citation type="submission" date="2013-11" db="EMBL/GenBank/DDBJ databases">
        <title>The Genome Sequence of Phytophthora parasitica CJ05E6.</title>
        <authorList>
            <consortium name="The Broad Institute Genomics Platform"/>
            <person name="Russ C."/>
            <person name="Tyler B."/>
            <person name="Panabieres F."/>
            <person name="Shan W."/>
            <person name="Tripathy S."/>
            <person name="Grunwald N."/>
            <person name="Machado M."/>
            <person name="Johnson C.S."/>
            <person name="Arredondo F."/>
            <person name="Hong C."/>
            <person name="Coffey M."/>
            <person name="Young S.K."/>
            <person name="Zeng Q."/>
            <person name="Gargeya S."/>
            <person name="Fitzgerald M."/>
            <person name="Abouelleil A."/>
            <person name="Alvarado L."/>
            <person name="Chapman S.B."/>
            <person name="Gainer-Dewar J."/>
            <person name="Goldberg J."/>
            <person name="Griggs A."/>
            <person name="Gujja S."/>
            <person name="Hansen M."/>
            <person name="Howarth C."/>
            <person name="Imamovic A."/>
            <person name="Ireland A."/>
            <person name="Larimer J."/>
            <person name="McCowan C."/>
            <person name="Murphy C."/>
            <person name="Pearson M."/>
            <person name="Poon T.W."/>
            <person name="Priest M."/>
            <person name="Roberts A."/>
            <person name="Saif S."/>
            <person name="Shea T."/>
            <person name="Sykes S."/>
            <person name="Wortman J."/>
            <person name="Nusbaum C."/>
            <person name="Birren B."/>
        </authorList>
    </citation>
    <scope>NUCLEOTIDE SEQUENCE [LARGE SCALE GENOMIC DNA]</scope>
    <source>
        <strain evidence="1 2">CJ05E6</strain>
    </source>
</reference>
<name>W2JPT5_PHYNI</name>
<organism evidence="1 2">
    <name type="scientific">Phytophthora nicotianae</name>
    <name type="common">Potato buckeye rot agent</name>
    <name type="synonym">Phytophthora parasitica</name>
    <dbReference type="NCBI Taxonomy" id="4792"/>
    <lineage>
        <taxon>Eukaryota</taxon>
        <taxon>Sar</taxon>
        <taxon>Stramenopiles</taxon>
        <taxon>Oomycota</taxon>
        <taxon>Peronosporomycetes</taxon>
        <taxon>Peronosporales</taxon>
        <taxon>Peronosporaceae</taxon>
        <taxon>Phytophthora</taxon>
    </lineage>
</organism>
<evidence type="ECO:0000313" key="1">
    <source>
        <dbReference type="EMBL" id="ETL48411.1"/>
    </source>
</evidence>
<dbReference type="Proteomes" id="UP000053864">
    <property type="component" value="Unassembled WGS sequence"/>
</dbReference>
<dbReference type="EMBL" id="KI670920">
    <property type="protein sequence ID" value="ETL48411.1"/>
    <property type="molecule type" value="Genomic_DNA"/>
</dbReference>
<evidence type="ECO:0000313" key="2">
    <source>
        <dbReference type="Proteomes" id="UP000053864"/>
    </source>
</evidence>
<protein>
    <submittedName>
        <fullName evidence="1">Uncharacterized protein</fullName>
    </submittedName>
</protein>
<gene>
    <name evidence="1" type="ORF">L916_01991</name>
</gene>
<proteinExistence type="predicted"/>